<accession>K9X5G8</accession>
<gene>
    <name evidence="2" type="ORF">Cylst_4836</name>
</gene>
<evidence type="ECO:0000313" key="3">
    <source>
        <dbReference type="Proteomes" id="UP000010475"/>
    </source>
</evidence>
<reference evidence="2 3" key="1">
    <citation type="submission" date="2012-06" db="EMBL/GenBank/DDBJ databases">
        <title>Finished chromosome of genome of Cylindrospermum stagnale PCC 7417.</title>
        <authorList>
            <consortium name="US DOE Joint Genome Institute"/>
            <person name="Gugger M."/>
            <person name="Coursin T."/>
            <person name="Rippka R."/>
            <person name="Tandeau De Marsac N."/>
            <person name="Huntemann M."/>
            <person name="Wei C.-L."/>
            <person name="Han J."/>
            <person name="Detter J.C."/>
            <person name="Han C."/>
            <person name="Tapia R."/>
            <person name="Chen A."/>
            <person name="Kyrpides N."/>
            <person name="Mavromatis K."/>
            <person name="Markowitz V."/>
            <person name="Szeto E."/>
            <person name="Ivanova N."/>
            <person name="Pagani I."/>
            <person name="Pati A."/>
            <person name="Goodwin L."/>
            <person name="Nordberg H.P."/>
            <person name="Cantor M.N."/>
            <person name="Hua S.X."/>
            <person name="Woyke T."/>
            <person name="Kerfeld C.A."/>
        </authorList>
    </citation>
    <scope>NUCLEOTIDE SEQUENCE [LARGE SCALE GENOMIC DNA]</scope>
    <source>
        <strain evidence="2 3">PCC 7417</strain>
    </source>
</reference>
<dbReference type="RefSeq" id="WP_015210129.1">
    <property type="nucleotide sequence ID" value="NC_019757.1"/>
</dbReference>
<dbReference type="AlphaFoldDB" id="K9X5G8"/>
<feature type="signal peptide" evidence="1">
    <location>
        <begin position="1"/>
        <end position="24"/>
    </location>
</feature>
<evidence type="ECO:0000313" key="2">
    <source>
        <dbReference type="EMBL" id="AFZ26892.1"/>
    </source>
</evidence>
<protein>
    <submittedName>
        <fullName evidence="2">Uncharacterized protein</fullName>
    </submittedName>
</protein>
<dbReference type="OrthoDB" id="513782at2"/>
<sequence>MQKISILLSASILIPLLPIGGVTAQTSNCLNYVINPKTGQEECINFDRNSIELSPNRVPTDSITPSTDRPGYTLITVSNNGDKIYSGNKAFKRYKDTGYGFTGARITVWTFYKKPKTNGANRKSDSYQVDCNSPVMTLNSTFDFDSSGNIVSGTNFGMTTATRYQSTAPSPKIVVQPRTVGYEIYNFACSASVTKQK</sequence>
<dbReference type="HOGENOM" id="CLU_1382127_0_0_3"/>
<proteinExistence type="predicted"/>
<dbReference type="Proteomes" id="UP000010475">
    <property type="component" value="Chromosome"/>
</dbReference>
<feature type="chain" id="PRO_5003937827" evidence="1">
    <location>
        <begin position="25"/>
        <end position="197"/>
    </location>
</feature>
<dbReference type="KEGG" id="csg:Cylst_4836"/>
<keyword evidence="1" id="KW-0732">Signal</keyword>
<organism evidence="2 3">
    <name type="scientific">Cylindrospermum stagnale PCC 7417</name>
    <dbReference type="NCBI Taxonomy" id="56107"/>
    <lineage>
        <taxon>Bacteria</taxon>
        <taxon>Bacillati</taxon>
        <taxon>Cyanobacteriota</taxon>
        <taxon>Cyanophyceae</taxon>
        <taxon>Nostocales</taxon>
        <taxon>Nostocaceae</taxon>
        <taxon>Cylindrospermum</taxon>
    </lineage>
</organism>
<name>K9X5G8_9NOST</name>
<evidence type="ECO:0000256" key="1">
    <source>
        <dbReference type="SAM" id="SignalP"/>
    </source>
</evidence>
<dbReference type="EMBL" id="CP003642">
    <property type="protein sequence ID" value="AFZ26892.1"/>
    <property type="molecule type" value="Genomic_DNA"/>
</dbReference>
<keyword evidence="3" id="KW-1185">Reference proteome</keyword>